<dbReference type="AlphaFoldDB" id="A0A1F6FMJ6"/>
<proteinExistence type="predicted"/>
<gene>
    <name evidence="1" type="ORF">A3B87_03650</name>
</gene>
<dbReference type="STRING" id="1798561.A3B87_03650"/>
<comment type="caution">
    <text evidence="1">The sequence shown here is derived from an EMBL/GenBank/DDBJ whole genome shotgun (WGS) entry which is preliminary data.</text>
</comment>
<reference evidence="1 2" key="1">
    <citation type="journal article" date="2016" name="Nat. Commun.">
        <title>Thousands of microbial genomes shed light on interconnected biogeochemical processes in an aquifer system.</title>
        <authorList>
            <person name="Anantharaman K."/>
            <person name="Brown C.T."/>
            <person name="Hug L.A."/>
            <person name="Sharon I."/>
            <person name="Castelle C.J."/>
            <person name="Probst A.J."/>
            <person name="Thomas B.C."/>
            <person name="Singh A."/>
            <person name="Wilkins M.J."/>
            <person name="Karaoz U."/>
            <person name="Brodie E.L."/>
            <person name="Williams K.H."/>
            <person name="Hubbard S.S."/>
            <person name="Banfield J.F."/>
        </authorList>
    </citation>
    <scope>NUCLEOTIDE SEQUENCE [LARGE SCALE GENOMIC DNA]</scope>
</reference>
<dbReference type="Proteomes" id="UP000179136">
    <property type="component" value="Unassembled WGS sequence"/>
</dbReference>
<evidence type="ECO:0000313" key="1">
    <source>
        <dbReference type="EMBL" id="OGG87074.1"/>
    </source>
</evidence>
<accession>A0A1F6FMJ6</accession>
<dbReference type="EMBL" id="MFMW01000022">
    <property type="protein sequence ID" value="OGG87074.1"/>
    <property type="molecule type" value="Genomic_DNA"/>
</dbReference>
<name>A0A1F6FMJ6_9BACT</name>
<evidence type="ECO:0000313" key="2">
    <source>
        <dbReference type="Proteomes" id="UP000179136"/>
    </source>
</evidence>
<organism evidence="1 2">
    <name type="scientific">Candidatus Kuenenbacteria bacterium RIFCSPHIGHO2_02_FULL_39_13</name>
    <dbReference type="NCBI Taxonomy" id="1798561"/>
    <lineage>
        <taxon>Bacteria</taxon>
        <taxon>Candidatus Kueneniibacteriota</taxon>
    </lineage>
</organism>
<protein>
    <submittedName>
        <fullName evidence="1">Uncharacterized protein</fullName>
    </submittedName>
</protein>
<sequence>MGLFDFIFGTTNKRTVTFGDKSKLTRQDVIDWVWHMQSLNSQQKQVVKEELFKYLDDGGVTAFEYREAVSKLAKKRVELGLSEIDIKNLKSVL</sequence>